<keyword evidence="2 5" id="KW-0560">Oxidoreductase</keyword>
<evidence type="ECO:0000256" key="2">
    <source>
        <dbReference type="ARBA" id="ARBA00023002"/>
    </source>
</evidence>
<dbReference type="InterPro" id="IPR016161">
    <property type="entry name" value="Ald_DH/histidinol_DH"/>
</dbReference>
<sequence>MEMLHLEEVMEELRESFRSWKTRSAEWRKTQLRGLERLLQEKEREIYNALDEDLGKHHTEAYRDEIGILVKSLNLFLSSLDDWMASKKVHVPVIAFPTTGEVVPEPLGVVLIFSSWNFPFGLALDPLIGAIAAGNAAVLKPSEIAPACSSFLAKNIPLYLDNKAIKVIEGGVPIAERLLENKWDKIFFTGNARVGRIIMSAAAKHLTPVTLELGGKCPAILDHFSSLRDRTVVAVKRIVSGKWCLCSGQACVGVDYLLVEEKHASEVIEFIKDWLKKYYGDDPQKSHSLSRIVNKHHFRRLQKLIEDPLVAASIVHGGSMDEKNLFIEPTILLDPPLDAEIMTEEIFGPFLPIITLKKIEDSIEFINSKPRALSLYVFTKDKTFQKQVIAKTSSGSVTVNDTIIQFACDTLPFGGIGESGFGKYHGKFSFDAFSHGKAVLRRSLLNEMSFGYPPWNDYKLRFLRAAYNFDYIALFLLLIGLKRN</sequence>
<dbReference type="PIRSF" id="PIRSF036492">
    <property type="entry name" value="ALDH"/>
    <property type="match status" value="1"/>
</dbReference>
<dbReference type="GO" id="GO:0006081">
    <property type="term" value="P:aldehyde metabolic process"/>
    <property type="evidence" value="ECO:0007669"/>
    <property type="project" value="InterPro"/>
</dbReference>
<feature type="domain" description="Aldehyde dehydrogenase" evidence="7">
    <location>
        <begin position="7"/>
        <end position="439"/>
    </location>
</feature>
<evidence type="ECO:0000313" key="8">
    <source>
        <dbReference type="EMBL" id="RWR79643.1"/>
    </source>
</evidence>
<dbReference type="SUPFAM" id="SSF53720">
    <property type="entry name" value="ALDH-like"/>
    <property type="match status" value="1"/>
</dbReference>
<dbReference type="EMBL" id="QPKB01000003">
    <property type="protein sequence ID" value="RWR79643.1"/>
    <property type="molecule type" value="Genomic_DNA"/>
</dbReference>
<dbReference type="OrthoDB" id="440325at2759"/>
<protein>
    <recommendedName>
        <fullName evidence="5">Aldehyde dehydrogenase</fullName>
    </recommendedName>
</protein>
<reference evidence="8 9" key="1">
    <citation type="journal article" date="2019" name="Nat. Plants">
        <title>Stout camphor tree genome fills gaps in understanding of flowering plant genome evolution.</title>
        <authorList>
            <person name="Chaw S.M."/>
            <person name="Liu Y.C."/>
            <person name="Wu Y.W."/>
            <person name="Wang H.Y."/>
            <person name="Lin C.I."/>
            <person name="Wu C.S."/>
            <person name="Ke H.M."/>
            <person name="Chang L.Y."/>
            <person name="Hsu C.Y."/>
            <person name="Yang H.T."/>
            <person name="Sudianto E."/>
            <person name="Hsu M.H."/>
            <person name="Wu K.P."/>
            <person name="Wang L.N."/>
            <person name="Leebens-Mack J.H."/>
            <person name="Tsai I.J."/>
        </authorList>
    </citation>
    <scope>NUCLEOTIDE SEQUENCE [LARGE SCALE GENOMIC DNA]</scope>
    <source>
        <strain evidence="9">cv. Chaw 1501</strain>
        <tissue evidence="8">Young leaves</tissue>
    </source>
</reference>
<evidence type="ECO:0000313" key="9">
    <source>
        <dbReference type="Proteomes" id="UP000283530"/>
    </source>
</evidence>
<dbReference type="InterPro" id="IPR012394">
    <property type="entry name" value="Aldehyde_DH_NAD(P)"/>
</dbReference>
<evidence type="ECO:0000256" key="6">
    <source>
        <dbReference type="PIRSR" id="PIRSR036492-1"/>
    </source>
</evidence>
<keyword evidence="3" id="KW-0520">NAD</keyword>
<dbReference type="PANTHER" id="PTHR43570:SF17">
    <property type="entry name" value="ALDEHYDE DEHYDROGENASE FAMILY 3 MEMBER F1"/>
    <property type="match status" value="1"/>
</dbReference>
<proteinExistence type="inferred from homology"/>
<dbReference type="FunFam" id="3.40.605.10:FF:000004">
    <property type="entry name" value="Aldehyde dehydrogenase"/>
    <property type="match status" value="1"/>
</dbReference>
<dbReference type="Gene3D" id="3.40.309.10">
    <property type="entry name" value="Aldehyde Dehydrogenase, Chain A, domain 2"/>
    <property type="match status" value="1"/>
</dbReference>
<dbReference type="AlphaFoldDB" id="A0A3S3N2P9"/>
<dbReference type="InterPro" id="IPR016163">
    <property type="entry name" value="Ald_DH_C"/>
</dbReference>
<comment type="catalytic activity">
    <reaction evidence="4">
        <text>an aldehyde + NAD(+) + H2O = a carboxylate + NADH + 2 H(+)</text>
        <dbReference type="Rhea" id="RHEA:16185"/>
        <dbReference type="ChEBI" id="CHEBI:15377"/>
        <dbReference type="ChEBI" id="CHEBI:15378"/>
        <dbReference type="ChEBI" id="CHEBI:17478"/>
        <dbReference type="ChEBI" id="CHEBI:29067"/>
        <dbReference type="ChEBI" id="CHEBI:57540"/>
        <dbReference type="ChEBI" id="CHEBI:57945"/>
        <dbReference type="EC" id="1.2.1.3"/>
    </reaction>
</comment>
<gene>
    <name evidence="8" type="ORF">CKAN_00822700</name>
</gene>
<feature type="active site" evidence="6">
    <location>
        <position position="251"/>
    </location>
</feature>
<evidence type="ECO:0000256" key="4">
    <source>
        <dbReference type="ARBA" id="ARBA00049194"/>
    </source>
</evidence>
<evidence type="ECO:0000256" key="3">
    <source>
        <dbReference type="ARBA" id="ARBA00023027"/>
    </source>
</evidence>
<dbReference type="InterPro" id="IPR015590">
    <property type="entry name" value="Aldehyde_DH_dom"/>
</dbReference>
<dbReference type="FunFam" id="3.40.309.10:FF:000003">
    <property type="entry name" value="Aldehyde dehydrogenase"/>
    <property type="match status" value="1"/>
</dbReference>
<keyword evidence="9" id="KW-1185">Reference proteome</keyword>
<dbReference type="STRING" id="337451.A0A3S3N2P9"/>
<comment type="similarity">
    <text evidence="1 5">Belongs to the aldehyde dehydrogenase family.</text>
</comment>
<dbReference type="GO" id="GO:0005737">
    <property type="term" value="C:cytoplasm"/>
    <property type="evidence" value="ECO:0007669"/>
    <property type="project" value="TreeGrafter"/>
</dbReference>
<dbReference type="GO" id="GO:0004029">
    <property type="term" value="F:aldehyde dehydrogenase (NAD+) activity"/>
    <property type="evidence" value="ECO:0007669"/>
    <property type="project" value="UniProtKB-EC"/>
</dbReference>
<dbReference type="Proteomes" id="UP000283530">
    <property type="component" value="Unassembled WGS sequence"/>
</dbReference>
<name>A0A3S3N2P9_9MAGN</name>
<dbReference type="PANTHER" id="PTHR43570">
    <property type="entry name" value="ALDEHYDE DEHYDROGENASE"/>
    <property type="match status" value="1"/>
</dbReference>
<dbReference type="InterPro" id="IPR016162">
    <property type="entry name" value="Ald_DH_N"/>
</dbReference>
<dbReference type="Pfam" id="PF00171">
    <property type="entry name" value="Aldedh"/>
    <property type="match status" value="1"/>
</dbReference>
<accession>A0A3S3N2P9</accession>
<comment type="caution">
    <text evidence="8">The sequence shown here is derived from an EMBL/GenBank/DDBJ whole genome shotgun (WGS) entry which is preliminary data.</text>
</comment>
<dbReference type="Gene3D" id="3.40.605.10">
    <property type="entry name" value="Aldehyde Dehydrogenase, Chain A, domain 1"/>
    <property type="match status" value="1"/>
</dbReference>
<organism evidence="8 9">
    <name type="scientific">Cinnamomum micranthum f. kanehirae</name>
    <dbReference type="NCBI Taxonomy" id="337451"/>
    <lineage>
        <taxon>Eukaryota</taxon>
        <taxon>Viridiplantae</taxon>
        <taxon>Streptophyta</taxon>
        <taxon>Embryophyta</taxon>
        <taxon>Tracheophyta</taxon>
        <taxon>Spermatophyta</taxon>
        <taxon>Magnoliopsida</taxon>
        <taxon>Magnoliidae</taxon>
        <taxon>Laurales</taxon>
        <taxon>Lauraceae</taxon>
        <taxon>Cinnamomum</taxon>
    </lineage>
</organism>
<evidence type="ECO:0000259" key="7">
    <source>
        <dbReference type="Pfam" id="PF00171"/>
    </source>
</evidence>
<feature type="active site" evidence="6">
    <location>
        <position position="212"/>
    </location>
</feature>
<evidence type="ECO:0000256" key="5">
    <source>
        <dbReference type="PIRNR" id="PIRNR036492"/>
    </source>
</evidence>
<dbReference type="GO" id="GO:0009737">
    <property type="term" value="P:response to abscisic acid"/>
    <property type="evidence" value="ECO:0007669"/>
    <property type="project" value="UniProtKB-ARBA"/>
</dbReference>
<evidence type="ECO:0000256" key="1">
    <source>
        <dbReference type="ARBA" id="ARBA00009986"/>
    </source>
</evidence>